<dbReference type="PANTHER" id="PTHR33154:SF33">
    <property type="entry name" value="TRANSCRIPTIONAL REPRESSOR SDPR"/>
    <property type="match status" value="1"/>
</dbReference>
<dbReference type="Gene3D" id="1.10.10.10">
    <property type="entry name" value="Winged helix-like DNA-binding domain superfamily/Winged helix DNA-binding domain"/>
    <property type="match status" value="1"/>
</dbReference>
<keyword evidence="7" id="KW-1185">Reference proteome</keyword>
<evidence type="ECO:0000259" key="5">
    <source>
        <dbReference type="PROSITE" id="PS50987"/>
    </source>
</evidence>
<evidence type="ECO:0000256" key="4">
    <source>
        <dbReference type="SAM" id="MobiDB-lite"/>
    </source>
</evidence>
<comment type="caution">
    <text evidence="6">The sequence shown here is derived from an EMBL/GenBank/DDBJ whole genome shotgun (WGS) entry which is preliminary data.</text>
</comment>
<dbReference type="InterPro" id="IPR036388">
    <property type="entry name" value="WH-like_DNA-bd_sf"/>
</dbReference>
<evidence type="ECO:0000313" key="7">
    <source>
        <dbReference type="Proteomes" id="UP001596119"/>
    </source>
</evidence>
<name>A0ABW1I3I4_9PSEU</name>
<evidence type="ECO:0000256" key="1">
    <source>
        <dbReference type="ARBA" id="ARBA00023015"/>
    </source>
</evidence>
<gene>
    <name evidence="6" type="ORF">ACFQH9_05625</name>
</gene>
<evidence type="ECO:0000256" key="3">
    <source>
        <dbReference type="ARBA" id="ARBA00023163"/>
    </source>
</evidence>
<keyword evidence="2" id="KW-0238">DNA-binding</keyword>
<dbReference type="InterPro" id="IPR011991">
    <property type="entry name" value="ArsR-like_HTH"/>
</dbReference>
<reference evidence="7" key="1">
    <citation type="journal article" date="2019" name="Int. J. Syst. Evol. Microbiol.">
        <title>The Global Catalogue of Microorganisms (GCM) 10K type strain sequencing project: providing services to taxonomists for standard genome sequencing and annotation.</title>
        <authorList>
            <consortium name="The Broad Institute Genomics Platform"/>
            <consortium name="The Broad Institute Genome Sequencing Center for Infectious Disease"/>
            <person name="Wu L."/>
            <person name="Ma J."/>
        </authorList>
    </citation>
    <scope>NUCLEOTIDE SEQUENCE [LARGE SCALE GENOMIC DNA]</scope>
    <source>
        <strain evidence="7">CGMCC 4.7397</strain>
    </source>
</reference>
<dbReference type="PANTHER" id="PTHR33154">
    <property type="entry name" value="TRANSCRIPTIONAL REGULATOR, ARSR FAMILY"/>
    <property type="match status" value="1"/>
</dbReference>
<evidence type="ECO:0000256" key="2">
    <source>
        <dbReference type="ARBA" id="ARBA00023125"/>
    </source>
</evidence>
<dbReference type="Pfam" id="PF12840">
    <property type="entry name" value="HTH_20"/>
    <property type="match status" value="1"/>
</dbReference>
<protein>
    <submittedName>
        <fullName evidence="6">ArsR/SmtB family transcription factor</fullName>
    </submittedName>
</protein>
<keyword evidence="3" id="KW-0804">Transcription</keyword>
<dbReference type="SUPFAM" id="SSF46785">
    <property type="entry name" value="Winged helix' DNA-binding domain"/>
    <property type="match status" value="1"/>
</dbReference>
<feature type="domain" description="HTH arsR-type" evidence="5">
    <location>
        <begin position="6"/>
        <end position="106"/>
    </location>
</feature>
<sequence length="140" mass="14546">MSAGDDTSGRAARRDLAFDALADPVRREILAVLAEEDECSAGALAGRITSVGRTAVSTHLRVLRVAGLVTERRAGRYRYYSVDPSGSAAEVLTLLQGLFQQSLHGVRAAVENRPPETGPVDTGRTGGPDGTGPDTAAEAG</sequence>
<dbReference type="InterPro" id="IPR051081">
    <property type="entry name" value="HTH_MetalResp_TranReg"/>
</dbReference>
<dbReference type="InterPro" id="IPR001845">
    <property type="entry name" value="HTH_ArsR_DNA-bd_dom"/>
</dbReference>
<dbReference type="NCBIfam" id="NF033788">
    <property type="entry name" value="HTH_metalloreg"/>
    <property type="match status" value="1"/>
</dbReference>
<accession>A0ABW1I3I4</accession>
<dbReference type="Proteomes" id="UP001596119">
    <property type="component" value="Unassembled WGS sequence"/>
</dbReference>
<proteinExistence type="predicted"/>
<dbReference type="EMBL" id="JBHSQK010000010">
    <property type="protein sequence ID" value="MFC5947750.1"/>
    <property type="molecule type" value="Genomic_DNA"/>
</dbReference>
<evidence type="ECO:0000313" key="6">
    <source>
        <dbReference type="EMBL" id="MFC5947750.1"/>
    </source>
</evidence>
<dbReference type="RefSeq" id="WP_379564814.1">
    <property type="nucleotide sequence ID" value="NZ_JBHSQK010000010.1"/>
</dbReference>
<dbReference type="PROSITE" id="PS50987">
    <property type="entry name" value="HTH_ARSR_2"/>
    <property type="match status" value="1"/>
</dbReference>
<keyword evidence="1" id="KW-0805">Transcription regulation</keyword>
<organism evidence="6 7">
    <name type="scientific">Pseudonocardia lutea</name>
    <dbReference type="NCBI Taxonomy" id="2172015"/>
    <lineage>
        <taxon>Bacteria</taxon>
        <taxon>Bacillati</taxon>
        <taxon>Actinomycetota</taxon>
        <taxon>Actinomycetes</taxon>
        <taxon>Pseudonocardiales</taxon>
        <taxon>Pseudonocardiaceae</taxon>
        <taxon>Pseudonocardia</taxon>
    </lineage>
</organism>
<dbReference type="PRINTS" id="PR00778">
    <property type="entry name" value="HTHARSR"/>
</dbReference>
<dbReference type="InterPro" id="IPR036390">
    <property type="entry name" value="WH_DNA-bd_sf"/>
</dbReference>
<feature type="region of interest" description="Disordered" evidence="4">
    <location>
        <begin position="106"/>
        <end position="140"/>
    </location>
</feature>
<dbReference type="SMART" id="SM00418">
    <property type="entry name" value="HTH_ARSR"/>
    <property type="match status" value="1"/>
</dbReference>
<feature type="compositionally biased region" description="Low complexity" evidence="4">
    <location>
        <begin position="131"/>
        <end position="140"/>
    </location>
</feature>
<dbReference type="CDD" id="cd00090">
    <property type="entry name" value="HTH_ARSR"/>
    <property type="match status" value="1"/>
</dbReference>